<gene>
    <name evidence="1" type="ORF">MNB_SV-15-1211</name>
</gene>
<reference evidence="1" key="1">
    <citation type="submission" date="2016-10" db="EMBL/GenBank/DDBJ databases">
        <authorList>
            <person name="de Groot N.N."/>
        </authorList>
    </citation>
    <scope>NUCLEOTIDE SEQUENCE</scope>
</reference>
<proteinExistence type="predicted"/>
<organism evidence="1">
    <name type="scientific">hydrothermal vent metagenome</name>
    <dbReference type="NCBI Taxonomy" id="652676"/>
    <lineage>
        <taxon>unclassified sequences</taxon>
        <taxon>metagenomes</taxon>
        <taxon>ecological metagenomes</taxon>
    </lineage>
</organism>
<protein>
    <submittedName>
        <fullName evidence="1">Nitric oxide-responding transcriptional regulator Dnr (Crp/Fnr family)</fullName>
    </submittedName>
</protein>
<dbReference type="AlphaFoldDB" id="A0A1W1ELB7"/>
<sequence>MKKVFFIYIILASLLYASTRGSVQVLESTENIRYFSQKLVKDYLYFDKYSHKHSITWGMKKDIRTLGDNLRKISMTVSDDNSQGIIEFLSYTKDQITDILNHKIDKDSVLSMLDYSEVILEGIDSISKIYTYDFTDEEKMFMTTKRLEYLLERVTKFHMAFKMNFNTEVNRVNIINTIASIDKEFNKIKKYKYPLDMKKEIDEIIKLWKINKVYLEPTTDIFVPTLIIPSIIHLEEQIKDIALYHSKKL</sequence>
<evidence type="ECO:0000313" key="1">
    <source>
        <dbReference type="EMBL" id="SHO81665.1"/>
    </source>
</evidence>
<accession>A0A1W1ELB7</accession>
<dbReference type="EMBL" id="FRYL01000045">
    <property type="protein sequence ID" value="SHO81665.1"/>
    <property type="molecule type" value="Genomic_DNA"/>
</dbReference>
<name>A0A1W1ELB7_9ZZZZ</name>